<dbReference type="CDD" id="cd06421">
    <property type="entry name" value="CESA_CelA_like"/>
    <property type="match status" value="1"/>
</dbReference>
<sequence>MTDSGLNSKSLRIGKLRRLAKPRLATLVFLGITVSFSLIITAWFAEIGIVEQFFEQIHLLQETPPIWLEVPMVMGEYLLAPTVVLLLIVIAITKISPQPQTWSRVVVVSILLALTIRYVLWRSLSTLNLSNPLDGAFSLGLLLMEILLILSNSFQVYLILKVKPRHREADRMAVAVIDGSYTPSVDILIPTYNEPTTILRRTIIGCQALDYTNKKIYLLDDTRRPEMKILAQELGCEYITRANNLHAKAGNLNHALTKTSGELIAVFDADFIPTTNFLTRTIGFFQKQKIALVQTHQSFYNPDPVARNLGLENVITQEVEIFSRHYQLLRDGLETALCYGSSFVARRSALEETGGFVTESLSEDYFTGIRLSAKGYRVIYLGESLSAGLSAENMAAHVGQRLRWTRGSLQAFFINANPVTIPGLTLSQRLAHFEGLFQWFTSLFRLIFLLMPLAYTFIGVIPLWTTSGEWLYFFVPYYLVQLFSFSWLNYRSRSALLSDVYSVAQCFPIAITVIQTMLNPFSEGFKVTPKGTQSDRFYFNWRLAWPLIILFLATIVSLWHSLEMAVAGNLEAISLTSKEAQIYQAAGFVWIWNVYNLLMIGIALLVLVDVPKPSLYEWFNLQRLVEIKLNKYNQNSQKLEIPNSNSRRLWGITDSISEVGAEVILTKGKIPGVKIGESLPVTLEIMEEEIYLQGKITNTGTGFIDKVPTVQIMFEDLTLSQERHLVEMLFCRPWQWKRQNTPGELHALWLLLKILLKPRFLFNPN</sequence>
<evidence type="ECO:0000259" key="8">
    <source>
        <dbReference type="Pfam" id="PF13632"/>
    </source>
</evidence>
<feature type="transmembrane region" description="Helical" evidence="7">
    <location>
        <begin position="105"/>
        <end position="124"/>
    </location>
</feature>
<evidence type="ECO:0000256" key="4">
    <source>
        <dbReference type="ARBA" id="ARBA00022692"/>
    </source>
</evidence>
<feature type="transmembrane region" description="Helical" evidence="7">
    <location>
        <begin position="470"/>
        <end position="488"/>
    </location>
</feature>
<dbReference type="PRINTS" id="PR01439">
    <property type="entry name" value="CELLSNTHASEA"/>
</dbReference>
<proteinExistence type="predicted"/>
<dbReference type="GO" id="GO:0035438">
    <property type="term" value="F:cyclic-di-GMP binding"/>
    <property type="evidence" value="ECO:0007669"/>
    <property type="project" value="InterPro"/>
</dbReference>
<dbReference type="Pfam" id="PF13632">
    <property type="entry name" value="Glyco_trans_2_3"/>
    <property type="match status" value="1"/>
</dbReference>
<dbReference type="AlphaFoldDB" id="A0A6B3NB34"/>
<organism evidence="9">
    <name type="scientific">Symploca sp. SIO1C4</name>
    <dbReference type="NCBI Taxonomy" id="2607765"/>
    <lineage>
        <taxon>Bacteria</taxon>
        <taxon>Bacillati</taxon>
        <taxon>Cyanobacteriota</taxon>
        <taxon>Cyanophyceae</taxon>
        <taxon>Coleofasciculales</taxon>
        <taxon>Coleofasciculaceae</taxon>
        <taxon>Symploca</taxon>
    </lineage>
</organism>
<dbReference type="GO" id="GO:0016759">
    <property type="term" value="F:cellulose synthase activity"/>
    <property type="evidence" value="ECO:0007669"/>
    <property type="project" value="InterPro"/>
</dbReference>
<name>A0A6B3NB34_9CYAN</name>
<dbReference type="SUPFAM" id="SSF53448">
    <property type="entry name" value="Nucleotide-diphospho-sugar transferases"/>
    <property type="match status" value="1"/>
</dbReference>
<evidence type="ECO:0000313" key="9">
    <source>
        <dbReference type="EMBL" id="NER27792.1"/>
    </source>
</evidence>
<comment type="subcellular location">
    <subcellularLocation>
        <location evidence="1">Membrane</location>
        <topology evidence="1">Multi-pass membrane protein</topology>
    </subcellularLocation>
</comment>
<feature type="transmembrane region" description="Helical" evidence="7">
    <location>
        <begin position="443"/>
        <end position="464"/>
    </location>
</feature>
<protein>
    <submittedName>
        <fullName evidence="9">Glycosyltransferase</fullName>
    </submittedName>
</protein>
<dbReference type="InterPro" id="IPR029044">
    <property type="entry name" value="Nucleotide-diphossugar_trans"/>
</dbReference>
<evidence type="ECO:0000256" key="2">
    <source>
        <dbReference type="ARBA" id="ARBA00022676"/>
    </source>
</evidence>
<reference evidence="9" key="1">
    <citation type="submission" date="2019-11" db="EMBL/GenBank/DDBJ databases">
        <title>Genomic insights into an expanded diversity of filamentous marine cyanobacteria reveals the extraordinary biosynthetic potential of Moorea and Okeania.</title>
        <authorList>
            <person name="Ferreira Leao T."/>
            <person name="Wang M."/>
            <person name="Moss N."/>
            <person name="Da Silva R."/>
            <person name="Sanders J."/>
            <person name="Nurk S."/>
            <person name="Gurevich A."/>
            <person name="Humphrey G."/>
            <person name="Reher R."/>
            <person name="Zhu Q."/>
            <person name="Belda-Ferre P."/>
            <person name="Glukhov E."/>
            <person name="Rex R."/>
            <person name="Dorrestein P.C."/>
            <person name="Knight R."/>
            <person name="Pevzner P."/>
            <person name="Gerwick W.H."/>
            <person name="Gerwick L."/>
        </authorList>
    </citation>
    <scope>NUCLEOTIDE SEQUENCE</scope>
    <source>
        <strain evidence="9">SIO1C4</strain>
    </source>
</reference>
<comment type="caution">
    <text evidence="9">The sequence shown here is derived from an EMBL/GenBank/DDBJ whole genome shotgun (WGS) entry which is preliminary data.</text>
</comment>
<keyword evidence="2" id="KW-0328">Glycosyltransferase</keyword>
<feature type="transmembrane region" description="Helical" evidence="7">
    <location>
        <begin position="543"/>
        <end position="562"/>
    </location>
</feature>
<dbReference type="EMBL" id="JAAHFQ010000134">
    <property type="protein sequence ID" value="NER27792.1"/>
    <property type="molecule type" value="Genomic_DNA"/>
</dbReference>
<keyword evidence="6 7" id="KW-0472">Membrane</keyword>
<feature type="transmembrane region" description="Helical" evidence="7">
    <location>
        <begin position="77"/>
        <end position="93"/>
    </location>
</feature>
<dbReference type="InterPro" id="IPR001173">
    <property type="entry name" value="Glyco_trans_2-like"/>
</dbReference>
<keyword evidence="4 7" id="KW-0812">Transmembrane</keyword>
<feature type="transmembrane region" description="Helical" evidence="7">
    <location>
        <begin position="582"/>
        <end position="608"/>
    </location>
</feature>
<dbReference type="PANTHER" id="PTHR43867:SF2">
    <property type="entry name" value="CELLULOSE SYNTHASE CATALYTIC SUBUNIT A [UDP-FORMING]"/>
    <property type="match status" value="1"/>
</dbReference>
<evidence type="ECO:0000256" key="5">
    <source>
        <dbReference type="ARBA" id="ARBA00022989"/>
    </source>
</evidence>
<dbReference type="InterPro" id="IPR050321">
    <property type="entry name" value="Glycosyltr_2/OpgH_subfam"/>
</dbReference>
<dbReference type="Gene3D" id="3.90.550.10">
    <property type="entry name" value="Spore Coat Polysaccharide Biosynthesis Protein SpsA, Chain A"/>
    <property type="match status" value="1"/>
</dbReference>
<feature type="transmembrane region" description="Helical" evidence="7">
    <location>
        <begin position="136"/>
        <end position="160"/>
    </location>
</feature>
<feature type="transmembrane region" description="Helical" evidence="7">
    <location>
        <begin position="24"/>
        <end position="45"/>
    </location>
</feature>
<dbReference type="PANTHER" id="PTHR43867">
    <property type="entry name" value="CELLULOSE SYNTHASE CATALYTIC SUBUNIT A [UDP-FORMING]"/>
    <property type="match status" value="1"/>
</dbReference>
<dbReference type="GO" id="GO:0005886">
    <property type="term" value="C:plasma membrane"/>
    <property type="evidence" value="ECO:0007669"/>
    <property type="project" value="TreeGrafter"/>
</dbReference>
<feature type="domain" description="Glycosyltransferase 2-like" evidence="8">
    <location>
        <begin position="264"/>
        <end position="483"/>
    </location>
</feature>
<accession>A0A6B3NB34</accession>
<dbReference type="GO" id="GO:0006011">
    <property type="term" value="P:UDP-alpha-D-glucose metabolic process"/>
    <property type="evidence" value="ECO:0007669"/>
    <property type="project" value="InterPro"/>
</dbReference>
<keyword evidence="3 9" id="KW-0808">Transferase</keyword>
<evidence type="ECO:0000256" key="3">
    <source>
        <dbReference type="ARBA" id="ARBA00022679"/>
    </source>
</evidence>
<keyword evidence="5 7" id="KW-1133">Transmembrane helix</keyword>
<gene>
    <name evidence="9" type="ORF">F6J89_09195</name>
</gene>
<evidence type="ECO:0000256" key="1">
    <source>
        <dbReference type="ARBA" id="ARBA00004141"/>
    </source>
</evidence>
<evidence type="ECO:0000256" key="7">
    <source>
        <dbReference type="SAM" id="Phobius"/>
    </source>
</evidence>
<dbReference type="InterPro" id="IPR003919">
    <property type="entry name" value="Cell_synth_A"/>
</dbReference>
<evidence type="ECO:0000256" key="6">
    <source>
        <dbReference type="ARBA" id="ARBA00023136"/>
    </source>
</evidence>